<evidence type="ECO:0000313" key="2">
    <source>
        <dbReference type="Proteomes" id="UP001328107"/>
    </source>
</evidence>
<dbReference type="AlphaFoldDB" id="A0AAN5CWC9"/>
<comment type="caution">
    <text evidence="1">The sequence shown here is derived from an EMBL/GenBank/DDBJ whole genome shotgun (WGS) entry which is preliminary data.</text>
</comment>
<dbReference type="Proteomes" id="UP001328107">
    <property type="component" value="Unassembled WGS sequence"/>
</dbReference>
<keyword evidence="2" id="KW-1185">Reference proteome</keyword>
<organism evidence="1 2">
    <name type="scientific">Pristionchus mayeri</name>
    <dbReference type="NCBI Taxonomy" id="1317129"/>
    <lineage>
        <taxon>Eukaryota</taxon>
        <taxon>Metazoa</taxon>
        <taxon>Ecdysozoa</taxon>
        <taxon>Nematoda</taxon>
        <taxon>Chromadorea</taxon>
        <taxon>Rhabditida</taxon>
        <taxon>Rhabditina</taxon>
        <taxon>Diplogasteromorpha</taxon>
        <taxon>Diplogasteroidea</taxon>
        <taxon>Neodiplogasteridae</taxon>
        <taxon>Pristionchus</taxon>
    </lineage>
</organism>
<reference evidence="2" key="1">
    <citation type="submission" date="2022-10" db="EMBL/GenBank/DDBJ databases">
        <title>Genome assembly of Pristionchus species.</title>
        <authorList>
            <person name="Yoshida K."/>
            <person name="Sommer R.J."/>
        </authorList>
    </citation>
    <scope>NUCLEOTIDE SEQUENCE [LARGE SCALE GENOMIC DNA]</scope>
    <source>
        <strain evidence="2">RS5460</strain>
    </source>
</reference>
<sequence length="141" mass="16112">QGVKCTLCAKYTHNYAATPSNPGLRDDLLRRVLPRTKEAMDILTRLLSDTKSRAFFCAEHIQEQPVNVSSRVEESLRPRECYLCGETSSFWLATPKNPTTLPVFFEHLVEMDSEQLKKIHQLIQWNTCASICTKHYNGPTV</sequence>
<accession>A0AAN5CWC9</accession>
<feature type="non-terminal residue" evidence="1">
    <location>
        <position position="141"/>
    </location>
</feature>
<dbReference type="EMBL" id="BTRK01000005">
    <property type="protein sequence ID" value="GMR52236.1"/>
    <property type="molecule type" value="Genomic_DNA"/>
</dbReference>
<name>A0AAN5CWC9_9BILA</name>
<proteinExistence type="predicted"/>
<protein>
    <submittedName>
        <fullName evidence="1">Uncharacterized protein</fullName>
    </submittedName>
</protein>
<feature type="non-terminal residue" evidence="1">
    <location>
        <position position="1"/>
    </location>
</feature>
<gene>
    <name evidence="1" type="ORF">PMAYCL1PPCAC_22431</name>
</gene>
<evidence type="ECO:0000313" key="1">
    <source>
        <dbReference type="EMBL" id="GMR52236.1"/>
    </source>
</evidence>